<dbReference type="GO" id="GO:0003677">
    <property type="term" value="F:DNA binding"/>
    <property type="evidence" value="ECO:0007669"/>
    <property type="project" value="UniProtKB-KW"/>
</dbReference>
<keyword evidence="12" id="KW-0946">Virion</keyword>
<keyword evidence="14" id="KW-0426">Late protein</keyword>
<evidence type="ECO:0000256" key="21">
    <source>
        <dbReference type="SAM" id="MobiDB-lite"/>
    </source>
</evidence>
<dbReference type="GO" id="GO:0019062">
    <property type="term" value="P:virion attachment to host cell"/>
    <property type="evidence" value="ECO:0007669"/>
    <property type="project" value="UniProtKB-KW"/>
</dbReference>
<dbReference type="OrthoDB" id="8599at10239"/>
<dbReference type="GO" id="GO:0039615">
    <property type="term" value="C:T=1 icosahedral viral capsid"/>
    <property type="evidence" value="ECO:0007669"/>
    <property type="project" value="UniProtKB-KW"/>
</dbReference>
<keyword evidence="13" id="KW-1164">Virus endocytosis by host</keyword>
<evidence type="ECO:0000313" key="22">
    <source>
        <dbReference type="EMBL" id="AIR09405.1"/>
    </source>
</evidence>
<keyword evidence="11" id="KW-1161">Viral attachment to host cell</keyword>
<protein>
    <recommendedName>
        <fullName evidence="4">Capsid protein</fullName>
    </recommendedName>
    <alternativeName>
        <fullName evidence="18">CA1</fullName>
    </alternativeName>
    <alternativeName>
        <fullName evidence="19">Coat protein</fullName>
    </alternativeName>
</protein>
<evidence type="ECO:0000256" key="14">
    <source>
        <dbReference type="ARBA" id="ARBA00022921"/>
    </source>
</evidence>
<evidence type="ECO:0000256" key="6">
    <source>
        <dbReference type="ARBA" id="ARBA00022524"/>
    </source>
</evidence>
<evidence type="ECO:0000256" key="13">
    <source>
        <dbReference type="ARBA" id="ARBA00022890"/>
    </source>
</evidence>
<sequence length="465" mass="53779">MARRARRPRGRFYSFYRGRWRVHRRRRRFRRHRARKFRLRSARRFHRGIKRRFFNPRPGSYVVRLPNPNTRMKVFFQGVIYVPVSRVFYDTTNESLLGHTVTCRVSKITVSFRDFLRACLPLDAYSKLGGPIPAAQYIDGFNKLNSDCWPYTRPPEKKKSSATWPPEESASPADWWRWALLLMYPPNVNRYYTSPQIPTLESMGEMFGGWQLFRHIKTTFAVMATQSAKAFSPVASLLTQDSYFYHRDDKGQALWGQLPMTGAICRNPSASKESDWPADEYYWQAQPPNPAAKPSSASSGVAGTPYQSSNCYWKTYYVLQINLPLLLDPLGIRSSLGIPPGQRSVSRRSFNHHSATGAGDPDGKKWHVLVPRKQEYITDASMQKTEVDTVFFTLYLAQGTPATQPYKFMTYTEPPSLPGCDPFNTEHWAVIRVRSAWELGNTRRPYVWDVNWWNNVNAINMTNGN</sequence>
<dbReference type="Proteomes" id="UP000174880">
    <property type="component" value="Segment"/>
</dbReference>
<evidence type="ECO:0000256" key="11">
    <source>
        <dbReference type="ARBA" id="ARBA00022804"/>
    </source>
</evidence>
<dbReference type="InterPro" id="IPR007291">
    <property type="entry name" value="Capsid_protein"/>
</dbReference>
<evidence type="ECO:0000256" key="16">
    <source>
        <dbReference type="ARBA" id="ARBA00023296"/>
    </source>
</evidence>
<dbReference type="GO" id="GO:0042025">
    <property type="term" value="C:host cell nucleus"/>
    <property type="evidence" value="ECO:0007669"/>
    <property type="project" value="UniProtKB-SubCell"/>
</dbReference>
<reference evidence="22 23" key="1">
    <citation type="journal article" date="2014" name="Virology">
        <title>What is for dinner? Viral metagenomics of US store bought beef, pork, and chicken.</title>
        <authorList>
            <person name="Zhang W."/>
            <person name="Li L."/>
            <person name="Deng X."/>
            <person name="Kapusinszky B."/>
            <person name="Delwart E."/>
        </authorList>
    </citation>
    <scope>NUCLEOTIDE SEQUENCE [LARGE SCALE GENOMIC DNA]</scope>
    <source>
        <strain evidence="22">GyV7-SF</strain>
    </source>
</reference>
<dbReference type="KEGG" id="vg:20522547"/>
<evidence type="ECO:0000256" key="2">
    <source>
        <dbReference type="ARBA" id="ARBA00004328"/>
    </source>
</evidence>
<evidence type="ECO:0000256" key="9">
    <source>
        <dbReference type="ARBA" id="ARBA00022581"/>
    </source>
</evidence>
<evidence type="ECO:0000256" key="17">
    <source>
        <dbReference type="ARBA" id="ARBA00025551"/>
    </source>
</evidence>
<evidence type="ECO:0000256" key="20">
    <source>
        <dbReference type="ARBA" id="ARBA00046371"/>
    </source>
</evidence>
<comment type="subunit">
    <text evidence="20">Homomultimer. Interacts with Rep; this interaction relocates Rep into the nucleus.</text>
</comment>
<evidence type="ECO:0000256" key="12">
    <source>
        <dbReference type="ARBA" id="ARBA00022844"/>
    </source>
</evidence>
<dbReference type="RefSeq" id="YP_009072436.1">
    <property type="nucleotide sequence ID" value="NC_025215.1"/>
</dbReference>
<evidence type="ECO:0000256" key="3">
    <source>
        <dbReference type="ARBA" id="ARBA00010628"/>
    </source>
</evidence>
<keyword evidence="8" id="KW-1048">Host nucleus</keyword>
<dbReference type="GO" id="GO:0043657">
    <property type="term" value="C:host cell"/>
    <property type="evidence" value="ECO:0007669"/>
    <property type="project" value="GOC"/>
</dbReference>
<keyword evidence="23" id="KW-1185">Reference proteome</keyword>
<dbReference type="GO" id="GO:0075732">
    <property type="term" value="P:viral penetration into host nucleus"/>
    <property type="evidence" value="ECO:0007669"/>
    <property type="project" value="UniProtKB-KW"/>
</dbReference>
<feature type="region of interest" description="Disordered" evidence="21">
    <location>
        <begin position="343"/>
        <end position="364"/>
    </location>
</feature>
<evidence type="ECO:0000313" key="23">
    <source>
        <dbReference type="Proteomes" id="UP000174880"/>
    </source>
</evidence>
<dbReference type="Pfam" id="PF04162">
    <property type="entry name" value="Gyro_capsid"/>
    <property type="match status" value="1"/>
</dbReference>
<dbReference type="GO" id="GO:0075509">
    <property type="term" value="P:endocytosis involved in viral entry into host cell"/>
    <property type="evidence" value="ECO:0007669"/>
    <property type="project" value="UniProtKB-KW"/>
</dbReference>
<comment type="subcellular location">
    <subcellularLocation>
        <location evidence="1">Host nucleus</location>
    </subcellularLocation>
    <subcellularLocation>
        <location evidence="2">Virion</location>
    </subcellularLocation>
</comment>
<keyword evidence="6" id="KW-1163">Viral penetration into host nucleus</keyword>
<evidence type="ECO:0000256" key="18">
    <source>
        <dbReference type="ARBA" id="ARBA00030635"/>
    </source>
</evidence>
<keyword evidence="16" id="KW-1160">Virus entry into host cell</keyword>
<evidence type="ECO:0000256" key="4">
    <source>
        <dbReference type="ARBA" id="ARBA00018091"/>
    </source>
</evidence>
<dbReference type="EMBL" id="KM111536">
    <property type="protein sequence ID" value="AIR09405.1"/>
    <property type="molecule type" value="Genomic_DNA"/>
</dbReference>
<evidence type="ECO:0000256" key="8">
    <source>
        <dbReference type="ARBA" id="ARBA00022562"/>
    </source>
</evidence>
<evidence type="ECO:0000256" key="19">
    <source>
        <dbReference type="ARBA" id="ARBA00031336"/>
    </source>
</evidence>
<keyword evidence="10" id="KW-1162">Viral penetration into host cytoplasm</keyword>
<keyword evidence="7" id="KW-0167">Capsid protein</keyword>
<evidence type="ECO:0000256" key="15">
    <source>
        <dbReference type="ARBA" id="ARBA00023125"/>
    </source>
</evidence>
<accession>A0A089QEX9</accession>
<dbReference type="GeneID" id="20522547"/>
<evidence type="ECO:0000256" key="7">
    <source>
        <dbReference type="ARBA" id="ARBA00022561"/>
    </source>
</evidence>
<name>A0A089QEX9_9VIRU</name>
<evidence type="ECO:0000256" key="1">
    <source>
        <dbReference type="ARBA" id="ARBA00004147"/>
    </source>
</evidence>
<organism evidence="22 23">
    <name type="scientific">Gyrovirus GyV7-SF</name>
    <dbReference type="NCBI Taxonomy" id="1548711"/>
    <lineage>
        <taxon>Viruses</taxon>
        <taxon>Monodnaviria</taxon>
        <taxon>Shotokuvirae</taxon>
        <taxon>Commensaviricota</taxon>
        <taxon>Cardeaviricetes</taxon>
        <taxon>Sanitavirales</taxon>
        <taxon>Anelloviridae</taxon>
        <taxon>Gyrovirus</taxon>
        <taxon>Gyrovirus galga2</taxon>
    </lineage>
</organism>
<comment type="function">
    <text evidence="17">Self-assembles to form the virion icosahedral capsid with a T=1 symmetry. This very small capsid (25 nm in diameter) allows the virus to be very stable in the environment and resistant to some disinfectants, including detergents. Essential for the initial attachment to host receptors. After attachment, the virus is endocytosed and traffics to the nucleus. The capsid protein binds and transports the viral genome and Rep across the nuclear envelope.</text>
</comment>
<evidence type="ECO:0000256" key="10">
    <source>
        <dbReference type="ARBA" id="ARBA00022595"/>
    </source>
</evidence>
<keyword evidence="15" id="KW-0238">DNA-binding</keyword>
<comment type="similarity">
    <text evidence="3">Belongs to the gyrovirus capsid protein family.</text>
</comment>
<keyword evidence="5" id="KW-1140">T=1 icosahedral capsid protein</keyword>
<keyword evidence="9" id="KW-0945">Host-virus interaction</keyword>
<evidence type="ECO:0000256" key="5">
    <source>
        <dbReference type="ARBA" id="ARBA00022431"/>
    </source>
</evidence>
<proteinExistence type="inferred from homology"/>